<keyword evidence="4" id="KW-0449">Lipoprotein</keyword>
<dbReference type="PROSITE" id="PS51419">
    <property type="entry name" value="RAB"/>
    <property type="match status" value="1"/>
</dbReference>
<proteinExistence type="predicted"/>
<dbReference type="Pfam" id="PF00071">
    <property type="entry name" value="Ras"/>
    <property type="match status" value="1"/>
</dbReference>
<comment type="caution">
    <text evidence="6">The sequence shown here is derived from an EMBL/GenBank/DDBJ whole genome shotgun (WGS) entry which is preliminary data.</text>
</comment>
<dbReference type="InterPro" id="IPR020849">
    <property type="entry name" value="Small_GTPase_Ras-type"/>
</dbReference>
<sequence length="340" mass="39694">MRSSVSKSAFDLKGSFPVQGYKPLIKNLVGVLVNHKLIKLQVVRRRALRGRSMARRRELLLENAKQWIKVKEERTRQKEVEDLHPPRPPGEGYECTRSLFWEMEELENQRKQRLSDKPKFNEIKLQHKFLQAINSYEKTEKFEIILISLEITAKRMALTLQFVSHSFSEYHDPTIEDAYQQQAVIDGEAALLDILDTAGQIEFNAMRDQYMRCGEGFIICYSVTDRHSFQEAVEYKKLINKVRASEDIPLILIGNKCDLQHQRKVTMEEGTALAQQFGCPFFETSAALRHFVDDAFHTLIREIRAKEKGRHSGNKHHSSKWKRLRSILSVIFKKKSHYSF</sequence>
<dbReference type="InterPro" id="IPR027417">
    <property type="entry name" value="P-loop_NTPase"/>
</dbReference>
<evidence type="ECO:0000256" key="2">
    <source>
        <dbReference type="ARBA" id="ARBA00022741"/>
    </source>
</evidence>
<comment type="subcellular location">
    <subcellularLocation>
        <location evidence="5">Endomembrane system</location>
        <topology evidence="5">Lipid-anchor</topology>
        <orientation evidence="5">Cytoplasmic side</orientation>
    </subcellularLocation>
</comment>
<organism evidence="6 7">
    <name type="scientific">Polyplax serrata</name>
    <name type="common">Common mouse louse</name>
    <dbReference type="NCBI Taxonomy" id="468196"/>
    <lineage>
        <taxon>Eukaryota</taxon>
        <taxon>Metazoa</taxon>
        <taxon>Ecdysozoa</taxon>
        <taxon>Arthropoda</taxon>
        <taxon>Hexapoda</taxon>
        <taxon>Insecta</taxon>
        <taxon>Pterygota</taxon>
        <taxon>Neoptera</taxon>
        <taxon>Paraneoptera</taxon>
        <taxon>Psocodea</taxon>
        <taxon>Troctomorpha</taxon>
        <taxon>Phthiraptera</taxon>
        <taxon>Anoplura</taxon>
        <taxon>Polyplacidae</taxon>
        <taxon>Polyplax</taxon>
    </lineage>
</organism>
<evidence type="ECO:0000313" key="6">
    <source>
        <dbReference type="EMBL" id="KAK6624826.1"/>
    </source>
</evidence>
<dbReference type="SMART" id="SM00175">
    <property type="entry name" value="RAB"/>
    <property type="match status" value="1"/>
</dbReference>
<dbReference type="Proteomes" id="UP001359485">
    <property type="component" value="Unassembled WGS sequence"/>
</dbReference>
<dbReference type="SMART" id="SM00173">
    <property type="entry name" value="RAS"/>
    <property type="match status" value="1"/>
</dbReference>
<protein>
    <submittedName>
        <fullName evidence="6">Uncharacterized protein</fullName>
    </submittedName>
</protein>
<dbReference type="PRINTS" id="PR00449">
    <property type="entry name" value="RASTRNSFRMNG"/>
</dbReference>
<evidence type="ECO:0000313" key="7">
    <source>
        <dbReference type="Proteomes" id="UP001359485"/>
    </source>
</evidence>
<dbReference type="PROSITE" id="PS51421">
    <property type="entry name" value="RAS"/>
    <property type="match status" value="1"/>
</dbReference>
<dbReference type="EMBL" id="JAWJWF010000046">
    <property type="protein sequence ID" value="KAK6624826.1"/>
    <property type="molecule type" value="Genomic_DNA"/>
</dbReference>
<keyword evidence="7" id="KW-1185">Reference proteome</keyword>
<dbReference type="Gene3D" id="3.40.50.300">
    <property type="entry name" value="P-loop containing nucleotide triphosphate hydrolases"/>
    <property type="match status" value="1"/>
</dbReference>
<gene>
    <name evidence="6" type="ORF">RUM44_011690</name>
</gene>
<evidence type="ECO:0000256" key="5">
    <source>
        <dbReference type="ARBA" id="ARBA00046278"/>
    </source>
</evidence>
<reference evidence="6 7" key="1">
    <citation type="submission" date="2023-09" db="EMBL/GenBank/DDBJ databases">
        <title>Genomes of two closely related lineages of the louse Polyplax serrata with different host specificities.</title>
        <authorList>
            <person name="Martinu J."/>
            <person name="Tarabai H."/>
            <person name="Stefka J."/>
            <person name="Hypsa V."/>
        </authorList>
    </citation>
    <scope>NUCLEOTIDE SEQUENCE [LARGE SCALE GENOMIC DNA]</scope>
    <source>
        <strain evidence="6">98ZLc_SE</strain>
    </source>
</reference>
<keyword evidence="3" id="KW-0342">GTP-binding</keyword>
<evidence type="ECO:0000256" key="3">
    <source>
        <dbReference type="ARBA" id="ARBA00023134"/>
    </source>
</evidence>
<keyword evidence="1" id="KW-0488">Methylation</keyword>
<dbReference type="NCBIfam" id="TIGR00231">
    <property type="entry name" value="small_GTP"/>
    <property type="match status" value="1"/>
</dbReference>
<dbReference type="InterPro" id="IPR005225">
    <property type="entry name" value="Small_GTP-bd"/>
</dbReference>
<evidence type="ECO:0000256" key="1">
    <source>
        <dbReference type="ARBA" id="ARBA00022481"/>
    </source>
</evidence>
<name>A0ABR1AQU5_POLSC</name>
<keyword evidence="2" id="KW-0547">Nucleotide-binding</keyword>
<dbReference type="InterPro" id="IPR001806">
    <property type="entry name" value="Small_GTPase"/>
</dbReference>
<accession>A0ABR1AQU5</accession>
<dbReference type="SMART" id="SM00174">
    <property type="entry name" value="RHO"/>
    <property type="match status" value="1"/>
</dbReference>
<evidence type="ECO:0000256" key="4">
    <source>
        <dbReference type="ARBA" id="ARBA00023288"/>
    </source>
</evidence>
<dbReference type="SUPFAM" id="SSF52540">
    <property type="entry name" value="P-loop containing nucleoside triphosphate hydrolases"/>
    <property type="match status" value="1"/>
</dbReference>
<dbReference type="PANTHER" id="PTHR24070">
    <property type="entry name" value="RAS, DI-RAS, AND RHEB FAMILY MEMBERS OF SMALL GTPASE SUPERFAMILY"/>
    <property type="match status" value="1"/>
</dbReference>